<dbReference type="Gene3D" id="3.30.450.20">
    <property type="entry name" value="PAS domain"/>
    <property type="match status" value="2"/>
</dbReference>
<dbReference type="PANTHER" id="PTHR44757:SF2">
    <property type="entry name" value="BIOFILM ARCHITECTURE MAINTENANCE PROTEIN MBAA"/>
    <property type="match status" value="1"/>
</dbReference>
<dbReference type="PROSITE" id="PS50112">
    <property type="entry name" value="PAS"/>
    <property type="match status" value="2"/>
</dbReference>
<dbReference type="InterPro" id="IPR003018">
    <property type="entry name" value="GAF"/>
</dbReference>
<dbReference type="SUPFAM" id="SSF55785">
    <property type="entry name" value="PYP-like sensor domain (PAS domain)"/>
    <property type="match status" value="2"/>
</dbReference>
<dbReference type="SUPFAM" id="SSF55781">
    <property type="entry name" value="GAF domain-like"/>
    <property type="match status" value="1"/>
</dbReference>
<dbReference type="EMBL" id="BOMH01000058">
    <property type="protein sequence ID" value="GID69151.1"/>
    <property type="molecule type" value="Genomic_DNA"/>
</dbReference>
<evidence type="ECO:0000313" key="2">
    <source>
        <dbReference type="EMBL" id="GID69151.1"/>
    </source>
</evidence>
<dbReference type="CDD" id="cd00130">
    <property type="entry name" value="PAS"/>
    <property type="match status" value="1"/>
</dbReference>
<proteinExistence type="predicted"/>
<dbReference type="InterPro" id="IPR035965">
    <property type="entry name" value="PAS-like_dom_sf"/>
</dbReference>
<organism evidence="2 3">
    <name type="scientific">Actinoplanes cyaneus</name>
    <dbReference type="NCBI Taxonomy" id="52696"/>
    <lineage>
        <taxon>Bacteria</taxon>
        <taxon>Bacillati</taxon>
        <taxon>Actinomycetota</taxon>
        <taxon>Actinomycetes</taxon>
        <taxon>Micromonosporales</taxon>
        <taxon>Micromonosporaceae</taxon>
        <taxon>Actinoplanes</taxon>
    </lineage>
</organism>
<keyword evidence="3" id="KW-1185">Reference proteome</keyword>
<dbReference type="SMART" id="SM00091">
    <property type="entry name" value="PAS"/>
    <property type="match status" value="2"/>
</dbReference>
<feature type="domain" description="PAS" evidence="1">
    <location>
        <begin position="309"/>
        <end position="349"/>
    </location>
</feature>
<dbReference type="InterPro" id="IPR029016">
    <property type="entry name" value="GAF-like_dom_sf"/>
</dbReference>
<dbReference type="SMART" id="SM00065">
    <property type="entry name" value="GAF"/>
    <property type="match status" value="1"/>
</dbReference>
<evidence type="ECO:0000313" key="3">
    <source>
        <dbReference type="Proteomes" id="UP000619479"/>
    </source>
</evidence>
<dbReference type="PANTHER" id="PTHR44757">
    <property type="entry name" value="DIGUANYLATE CYCLASE DGCP"/>
    <property type="match status" value="1"/>
</dbReference>
<comment type="caution">
    <text evidence="2">The sequence shown here is derived from an EMBL/GenBank/DDBJ whole genome shotgun (WGS) entry which is preliminary data.</text>
</comment>
<dbReference type="Pfam" id="PF00989">
    <property type="entry name" value="PAS"/>
    <property type="match status" value="1"/>
</dbReference>
<feature type="domain" description="PAS" evidence="1">
    <location>
        <begin position="188"/>
        <end position="252"/>
    </location>
</feature>
<reference evidence="2" key="1">
    <citation type="submission" date="2021-01" db="EMBL/GenBank/DDBJ databases">
        <title>Whole genome shotgun sequence of Actinoplanes cyaneus NBRC 14990.</title>
        <authorList>
            <person name="Komaki H."/>
            <person name="Tamura T."/>
        </authorList>
    </citation>
    <scope>NUCLEOTIDE SEQUENCE</scope>
    <source>
        <strain evidence="2">NBRC 14990</strain>
    </source>
</reference>
<dbReference type="RefSeq" id="WP_264653327.1">
    <property type="nucleotide sequence ID" value="NZ_JAODUN010000011.1"/>
</dbReference>
<dbReference type="NCBIfam" id="TIGR00229">
    <property type="entry name" value="sensory_box"/>
    <property type="match status" value="1"/>
</dbReference>
<accession>A0A919IQ47</accession>
<sequence>MTAAEPMTVTEMFAELGRLRLAGSDALLATIAHLAKRSITGASEVSVTLGQGEHAYTAAFTGELARALDEKQYECGSGPCLEACADAVIRSVPDTAREDRWPAWVTAARQRGVRSSLSVGLPGRDAVAGGLNIYAGEAHAFGDDAITLAQTFAGFAAVGLANAGPRPKPAASGASPRPATATLDAAALVECMKEAFVAVDPRGVVVEFNRAAQDLLGWPAEEVRGRHLDDTLLPDHDGEPISKALTRLFAADGHARAVPRRVSLRHRDGHRLPAQMTLSVIRGTAAPLACAFVTDLSRRAAAENEAERHHEFLVALLDNLDVGVVALDLDGTPLLVNRALRRMHGITDDRGDVDMTPVVTATIFDLDGTPLPAAYAGGACSPR</sequence>
<dbReference type="Gene3D" id="3.30.450.40">
    <property type="match status" value="1"/>
</dbReference>
<dbReference type="InterPro" id="IPR052155">
    <property type="entry name" value="Biofilm_reg_signaling"/>
</dbReference>
<name>A0A919IQ47_9ACTN</name>
<dbReference type="Pfam" id="PF13185">
    <property type="entry name" value="GAF_2"/>
    <property type="match status" value="1"/>
</dbReference>
<dbReference type="InterPro" id="IPR000014">
    <property type="entry name" value="PAS"/>
</dbReference>
<evidence type="ECO:0000259" key="1">
    <source>
        <dbReference type="PROSITE" id="PS50112"/>
    </source>
</evidence>
<dbReference type="InterPro" id="IPR013767">
    <property type="entry name" value="PAS_fold"/>
</dbReference>
<gene>
    <name evidence="2" type="ORF">Acy02nite_70320</name>
</gene>
<protein>
    <recommendedName>
        <fullName evidence="1">PAS domain-containing protein</fullName>
    </recommendedName>
</protein>
<dbReference type="Pfam" id="PF13188">
    <property type="entry name" value="PAS_8"/>
    <property type="match status" value="1"/>
</dbReference>
<dbReference type="GO" id="GO:0006355">
    <property type="term" value="P:regulation of DNA-templated transcription"/>
    <property type="evidence" value="ECO:0007669"/>
    <property type="project" value="InterPro"/>
</dbReference>
<dbReference type="AlphaFoldDB" id="A0A919IQ47"/>
<dbReference type="Proteomes" id="UP000619479">
    <property type="component" value="Unassembled WGS sequence"/>
</dbReference>